<dbReference type="InterPro" id="IPR036390">
    <property type="entry name" value="WH_DNA-bd_sf"/>
</dbReference>
<reference evidence="7" key="1">
    <citation type="journal article" date="2019" name="Int. J. Syst. Evol. Microbiol.">
        <title>The Global Catalogue of Microorganisms (GCM) 10K type strain sequencing project: providing services to taxonomists for standard genome sequencing and annotation.</title>
        <authorList>
            <consortium name="The Broad Institute Genomics Platform"/>
            <consortium name="The Broad Institute Genome Sequencing Center for Infectious Disease"/>
            <person name="Wu L."/>
            <person name="Ma J."/>
        </authorList>
    </citation>
    <scope>NUCLEOTIDE SEQUENCE [LARGE SCALE GENOMIC DNA]</scope>
    <source>
        <strain evidence="7">CCM 8749</strain>
    </source>
</reference>
<dbReference type="InterPro" id="IPR029016">
    <property type="entry name" value="GAF-like_dom_sf"/>
</dbReference>
<organism evidence="6 7">
    <name type="scientific">Marinicrinis lubricantis</name>
    <dbReference type="NCBI Taxonomy" id="2086470"/>
    <lineage>
        <taxon>Bacteria</taxon>
        <taxon>Bacillati</taxon>
        <taxon>Bacillota</taxon>
        <taxon>Bacilli</taxon>
        <taxon>Bacillales</taxon>
        <taxon>Paenibacillaceae</taxon>
    </lineage>
</organism>
<dbReference type="Pfam" id="PF01614">
    <property type="entry name" value="IclR_C"/>
    <property type="match status" value="1"/>
</dbReference>
<feature type="domain" description="HTH iclR-type" evidence="4">
    <location>
        <begin position="7"/>
        <end position="68"/>
    </location>
</feature>
<keyword evidence="2" id="KW-0238">DNA-binding</keyword>
<keyword evidence="3" id="KW-0804">Transcription</keyword>
<feature type="domain" description="IclR-ED" evidence="5">
    <location>
        <begin position="69"/>
        <end position="249"/>
    </location>
</feature>
<sequence length="249" mass="27777">MERKYWVPALERADMVLRQIAEHPSMLKMTDLCHVTGIHKSTMFSLLHTLESLSWIKRDKGDTYALGAIFGTLGNAYFSNNDLIDRFMELAEEGLQEIGETLQLSKLEGGDIIYLAKKESISPVRLISEPGTRIPAYAAAMGKVMLADLKEEQLRSLYKDESFLQLTPNTITSLAQLEQSLNTVRKQGYALDQEEVAEGFSCVAAPVKNTEGKVIAAVSFSMLTGRWMKKKEQAIKAIQNIAMQLSLAE</sequence>
<dbReference type="Gene3D" id="1.10.10.10">
    <property type="entry name" value="Winged helix-like DNA-binding domain superfamily/Winged helix DNA-binding domain"/>
    <property type="match status" value="1"/>
</dbReference>
<protein>
    <submittedName>
        <fullName evidence="6">IclR family transcriptional regulator</fullName>
    </submittedName>
</protein>
<dbReference type="InterPro" id="IPR050707">
    <property type="entry name" value="HTH_MetabolicPath_Reg"/>
</dbReference>
<evidence type="ECO:0000256" key="3">
    <source>
        <dbReference type="ARBA" id="ARBA00023163"/>
    </source>
</evidence>
<dbReference type="EMBL" id="JBHSQV010000031">
    <property type="protein sequence ID" value="MFC5985760.1"/>
    <property type="molecule type" value="Genomic_DNA"/>
</dbReference>
<dbReference type="RefSeq" id="WP_379892921.1">
    <property type="nucleotide sequence ID" value="NZ_CBCSCT010000023.1"/>
</dbReference>
<keyword evidence="1" id="KW-0805">Transcription regulation</keyword>
<evidence type="ECO:0000256" key="1">
    <source>
        <dbReference type="ARBA" id="ARBA00023015"/>
    </source>
</evidence>
<comment type="caution">
    <text evidence="6">The sequence shown here is derived from an EMBL/GenBank/DDBJ whole genome shotgun (WGS) entry which is preliminary data.</text>
</comment>
<dbReference type="InterPro" id="IPR036388">
    <property type="entry name" value="WH-like_DNA-bd_sf"/>
</dbReference>
<dbReference type="PROSITE" id="PS51077">
    <property type="entry name" value="HTH_ICLR"/>
    <property type="match status" value="1"/>
</dbReference>
<dbReference type="InterPro" id="IPR005471">
    <property type="entry name" value="Tscrpt_reg_IclR_N"/>
</dbReference>
<dbReference type="PANTHER" id="PTHR30136">
    <property type="entry name" value="HELIX-TURN-HELIX TRANSCRIPTIONAL REGULATOR, ICLR FAMILY"/>
    <property type="match status" value="1"/>
</dbReference>
<evidence type="ECO:0000259" key="4">
    <source>
        <dbReference type="PROSITE" id="PS51077"/>
    </source>
</evidence>
<evidence type="ECO:0000313" key="6">
    <source>
        <dbReference type="EMBL" id="MFC5985760.1"/>
    </source>
</evidence>
<keyword evidence="7" id="KW-1185">Reference proteome</keyword>
<dbReference type="SUPFAM" id="SSF46785">
    <property type="entry name" value="Winged helix' DNA-binding domain"/>
    <property type="match status" value="1"/>
</dbReference>
<dbReference type="InterPro" id="IPR014757">
    <property type="entry name" value="Tscrpt_reg_IclR_C"/>
</dbReference>
<dbReference type="SMART" id="SM00346">
    <property type="entry name" value="HTH_ICLR"/>
    <property type="match status" value="1"/>
</dbReference>
<gene>
    <name evidence="6" type="ORF">ACFPXP_04870</name>
</gene>
<proteinExistence type="predicted"/>
<name>A0ABW1IL01_9BACL</name>
<dbReference type="PROSITE" id="PS51078">
    <property type="entry name" value="ICLR_ED"/>
    <property type="match status" value="1"/>
</dbReference>
<accession>A0ABW1IL01</accession>
<dbReference type="Gene3D" id="3.30.450.40">
    <property type="match status" value="1"/>
</dbReference>
<dbReference type="SUPFAM" id="SSF55781">
    <property type="entry name" value="GAF domain-like"/>
    <property type="match status" value="1"/>
</dbReference>
<evidence type="ECO:0000256" key="2">
    <source>
        <dbReference type="ARBA" id="ARBA00023125"/>
    </source>
</evidence>
<evidence type="ECO:0000313" key="7">
    <source>
        <dbReference type="Proteomes" id="UP001596250"/>
    </source>
</evidence>
<dbReference type="Proteomes" id="UP001596250">
    <property type="component" value="Unassembled WGS sequence"/>
</dbReference>
<dbReference type="PANTHER" id="PTHR30136:SF24">
    <property type="entry name" value="HTH-TYPE TRANSCRIPTIONAL REPRESSOR ALLR"/>
    <property type="match status" value="1"/>
</dbReference>
<evidence type="ECO:0000259" key="5">
    <source>
        <dbReference type="PROSITE" id="PS51078"/>
    </source>
</evidence>
<dbReference type="Pfam" id="PF09339">
    <property type="entry name" value="HTH_IclR"/>
    <property type="match status" value="1"/>
</dbReference>